<dbReference type="Pfam" id="PF00172">
    <property type="entry name" value="Zn_clus"/>
    <property type="match status" value="1"/>
</dbReference>
<comment type="caution">
    <text evidence="6">The sequence shown here is derived from an EMBL/GenBank/DDBJ whole genome shotgun (WGS) entry which is preliminary data.</text>
</comment>
<dbReference type="GO" id="GO:0000981">
    <property type="term" value="F:DNA-binding transcription factor activity, RNA polymerase II-specific"/>
    <property type="evidence" value="ECO:0007669"/>
    <property type="project" value="InterPro"/>
</dbReference>
<dbReference type="GO" id="GO:0003677">
    <property type="term" value="F:DNA binding"/>
    <property type="evidence" value="ECO:0007669"/>
    <property type="project" value="InterPro"/>
</dbReference>
<dbReference type="CDD" id="cd00067">
    <property type="entry name" value="GAL4"/>
    <property type="match status" value="1"/>
</dbReference>
<dbReference type="SMART" id="SM00906">
    <property type="entry name" value="Fungal_trans"/>
    <property type="match status" value="1"/>
</dbReference>
<dbReference type="CDD" id="cd14723">
    <property type="entry name" value="ZIP_Ppr1"/>
    <property type="match status" value="1"/>
</dbReference>
<dbReference type="SMART" id="SM00066">
    <property type="entry name" value="GAL4"/>
    <property type="match status" value="1"/>
</dbReference>
<dbReference type="PANTHER" id="PTHR46910:SF38">
    <property type="entry name" value="ZN(2)-C6 FUNGAL-TYPE DOMAIN-CONTAINING PROTEIN"/>
    <property type="match status" value="1"/>
</dbReference>
<evidence type="ECO:0000256" key="4">
    <source>
        <dbReference type="SAM" id="Phobius"/>
    </source>
</evidence>
<feature type="compositionally biased region" description="Gly residues" evidence="3">
    <location>
        <begin position="310"/>
        <end position="320"/>
    </location>
</feature>
<evidence type="ECO:0000313" key="6">
    <source>
        <dbReference type="EMBL" id="CAD6951674.1"/>
    </source>
</evidence>
<dbReference type="InterPro" id="IPR001138">
    <property type="entry name" value="Zn2Cys6_DnaBD"/>
</dbReference>
<sequence length="890" mass="96660">MHTAPSSFLPSSHIPRNGTALPPPPVPTVYSRPQPQPSSSHPATESTSMSKKTGAKAATATVAAAAATTTALSNNNQAQQQSQSAMDEDIDGDGDADDPNKRRRVARACDSCRKKKVRCDGIDPPHREACTNCSTYGHECKFLNAAKRRAPPRSYVDALEARMARMEALVSWLAPGVDFTDKVGPPVVLPDIGDNADDPNAAAVVANTTVSPPTANSGFVPPTASIEAIHKSNFESNFGHSMPADLDQGEEEPENIGILLQHKIDRFEYEFHSSTGDSAMVDGIHRSNSSPDSETNGTSDGSAGSAEGTTSGGGGGGGSNGSRPPLSASDSAPKLTHRNDISILSTDKLAEGHEHSNQLDQPDTAVFFGHSSNFMLYPQLEKLSLGMAQNNNPHRMHFMQHSRCIPIADIYAETVGPPLESIDLHWPEPDLQDALVDAYFESAHPNIPIVNEAIFRDELANQPELRKDRHFLNLCLGIFSIASRFVDDERLMTHPAQNVHTRWQLGIQWLEPRKQLGFRMFPTNLSLCQLQGLILSSFFLQDTPVGGTMGWALLGVAIRLMQAHGVHRRAVNRARQLPVHIDEQWKRCFWVCYNLDVELSSNMGRPIGVHEDDFDLEFPLEVDDDVLWEAGKAMLAARSQAQAQQQGSAGTGPSPSPTSTSGPSASTSEPNTNTTSTSSPSTSTFPRASVSVVDSVAMQGNRPVKFMTSFNAMSKLNMIMARILRTIYMLPKARIARGYVGSQAPQFVVAEIDSALNEWINSIPRRIRFDPHEADDGLLLQSSYVAMRYYNSQILTHRPFISGTRQENPNFASLAICTNAARSCSHILDSLRKRGLLVNASMATVGHAFIAGCVLLMVVWSARKSGARLSSSTLSDVAKCVEALRAAEKR</sequence>
<evidence type="ECO:0000256" key="2">
    <source>
        <dbReference type="ARBA" id="ARBA00023242"/>
    </source>
</evidence>
<dbReference type="CDD" id="cd12148">
    <property type="entry name" value="fungal_TF_MHR"/>
    <property type="match status" value="1"/>
</dbReference>
<keyword evidence="4" id="KW-0812">Transmembrane</keyword>
<feature type="region of interest" description="Disordered" evidence="3">
    <location>
        <begin position="1"/>
        <end position="107"/>
    </location>
</feature>
<dbReference type="GO" id="GO:0008270">
    <property type="term" value="F:zinc ion binding"/>
    <property type="evidence" value="ECO:0007669"/>
    <property type="project" value="InterPro"/>
</dbReference>
<dbReference type="InterPro" id="IPR007219">
    <property type="entry name" value="XnlR_reg_dom"/>
</dbReference>
<evidence type="ECO:0000259" key="5">
    <source>
        <dbReference type="PROSITE" id="PS50048"/>
    </source>
</evidence>
<keyword evidence="4" id="KW-1133">Transmembrane helix</keyword>
<dbReference type="Gene3D" id="4.10.240.10">
    <property type="entry name" value="Zn(2)-C6 fungal-type DNA-binding domain"/>
    <property type="match status" value="1"/>
</dbReference>
<dbReference type="InterPro" id="IPR036864">
    <property type="entry name" value="Zn2-C6_fun-type_DNA-bd_sf"/>
</dbReference>
<proteinExistence type="predicted"/>
<feature type="compositionally biased region" description="Polar residues" evidence="3">
    <location>
        <begin position="286"/>
        <end position="296"/>
    </location>
</feature>
<keyword evidence="2" id="KW-0539">Nucleus</keyword>
<dbReference type="PROSITE" id="PS50048">
    <property type="entry name" value="ZN2_CY6_FUNGAL_2"/>
    <property type="match status" value="1"/>
</dbReference>
<feature type="compositionally biased region" description="Polar residues" evidence="3">
    <location>
        <begin position="1"/>
        <end position="10"/>
    </location>
</feature>
<dbReference type="AlphaFoldDB" id="A0A9N8M294"/>
<dbReference type="PANTHER" id="PTHR46910">
    <property type="entry name" value="TRANSCRIPTION FACTOR PDR1"/>
    <property type="match status" value="1"/>
</dbReference>
<keyword evidence="4" id="KW-0472">Membrane</keyword>
<feature type="region of interest" description="Disordered" evidence="3">
    <location>
        <begin position="638"/>
        <end position="686"/>
    </location>
</feature>
<name>A0A9N8M294_9BASI</name>
<feature type="region of interest" description="Disordered" evidence="3">
    <location>
        <begin position="277"/>
        <end position="339"/>
    </location>
</feature>
<dbReference type="Pfam" id="PF04082">
    <property type="entry name" value="Fungal_trans"/>
    <property type="match status" value="1"/>
</dbReference>
<dbReference type="InterPro" id="IPR050987">
    <property type="entry name" value="AtrR-like"/>
</dbReference>
<feature type="transmembrane region" description="Helical" evidence="4">
    <location>
        <begin position="836"/>
        <end position="860"/>
    </location>
</feature>
<feature type="compositionally biased region" description="Acidic residues" evidence="3">
    <location>
        <begin position="86"/>
        <end position="97"/>
    </location>
</feature>
<organism evidence="6 7">
    <name type="scientific">Tilletia laevis</name>
    <dbReference type="NCBI Taxonomy" id="157183"/>
    <lineage>
        <taxon>Eukaryota</taxon>
        <taxon>Fungi</taxon>
        <taxon>Dikarya</taxon>
        <taxon>Basidiomycota</taxon>
        <taxon>Ustilaginomycotina</taxon>
        <taxon>Exobasidiomycetes</taxon>
        <taxon>Tilletiales</taxon>
        <taxon>Tilletiaceae</taxon>
        <taxon>Tilletia</taxon>
    </lineage>
</organism>
<dbReference type="PROSITE" id="PS00463">
    <property type="entry name" value="ZN2_CY6_FUNGAL_1"/>
    <property type="match status" value="1"/>
</dbReference>
<evidence type="ECO:0000256" key="1">
    <source>
        <dbReference type="ARBA" id="ARBA00022723"/>
    </source>
</evidence>
<keyword evidence="1" id="KW-0479">Metal-binding</keyword>
<evidence type="ECO:0000313" key="7">
    <source>
        <dbReference type="Proteomes" id="UP000836404"/>
    </source>
</evidence>
<feature type="domain" description="Zn(2)-C6 fungal-type" evidence="5">
    <location>
        <begin position="108"/>
        <end position="142"/>
    </location>
</feature>
<feature type="compositionally biased region" description="Low complexity" evidence="3">
    <location>
        <begin position="297"/>
        <end position="309"/>
    </location>
</feature>
<dbReference type="EMBL" id="CAJHJF010005695">
    <property type="protein sequence ID" value="CAD6951674.1"/>
    <property type="molecule type" value="Genomic_DNA"/>
</dbReference>
<reference evidence="6 7" key="1">
    <citation type="submission" date="2020-10" db="EMBL/GenBank/DDBJ databases">
        <authorList>
            <person name="Sedaghatjoo S."/>
        </authorList>
    </citation>
    <scope>NUCLEOTIDE SEQUENCE [LARGE SCALE GENOMIC DNA]</scope>
    <source>
        <strain evidence="6 7">LLFL</strain>
    </source>
</reference>
<protein>
    <recommendedName>
        <fullName evidence="5">Zn(2)-C6 fungal-type domain-containing protein</fullName>
    </recommendedName>
</protein>
<dbReference type="SUPFAM" id="SSF57701">
    <property type="entry name" value="Zn2/Cys6 DNA-binding domain"/>
    <property type="match status" value="1"/>
</dbReference>
<feature type="compositionally biased region" description="Low complexity" evidence="3">
    <location>
        <begin position="639"/>
        <end position="684"/>
    </location>
</feature>
<gene>
    <name evidence="6" type="ORF">JKILLFL_G3214</name>
</gene>
<keyword evidence="7" id="KW-1185">Reference proteome</keyword>
<feature type="compositionally biased region" description="Low complexity" evidence="3">
    <location>
        <begin position="28"/>
        <end position="85"/>
    </location>
</feature>
<dbReference type="GO" id="GO:0006351">
    <property type="term" value="P:DNA-templated transcription"/>
    <property type="evidence" value="ECO:0007669"/>
    <property type="project" value="InterPro"/>
</dbReference>
<accession>A0A9N8M294</accession>
<dbReference type="Proteomes" id="UP000836404">
    <property type="component" value="Unassembled WGS sequence"/>
</dbReference>
<evidence type="ECO:0000256" key="3">
    <source>
        <dbReference type="SAM" id="MobiDB-lite"/>
    </source>
</evidence>